<evidence type="ECO:0000313" key="2">
    <source>
        <dbReference type="Proteomes" id="UP000789525"/>
    </source>
</evidence>
<sequence>MGHKSKHTILLIGGCNSIGEDQENDEIKVTGRRENIGFCEYYDSQAAVSATRNLNNLEIDDRRLKVFIANRIDPSLALVESRYEKEDGSTAFSQAQQHNSVVEINTPKVEPTSKTGMNRLQLIDALITLKVELTLLFEKSEMQAKELLNSNPRLSQDMFSTLLEHSLVEKEWLQVTILYQNHSHSFIGDWNDV</sequence>
<organism evidence="1 2">
    <name type="scientific">Acaulospora colombiana</name>
    <dbReference type="NCBI Taxonomy" id="27376"/>
    <lineage>
        <taxon>Eukaryota</taxon>
        <taxon>Fungi</taxon>
        <taxon>Fungi incertae sedis</taxon>
        <taxon>Mucoromycota</taxon>
        <taxon>Glomeromycotina</taxon>
        <taxon>Glomeromycetes</taxon>
        <taxon>Diversisporales</taxon>
        <taxon>Acaulosporaceae</taxon>
        <taxon>Acaulospora</taxon>
    </lineage>
</organism>
<name>A0ACA9L599_9GLOM</name>
<comment type="caution">
    <text evidence="1">The sequence shown here is derived from an EMBL/GenBank/DDBJ whole genome shotgun (WGS) entry which is preliminary data.</text>
</comment>
<gene>
    <name evidence="1" type="ORF">ACOLOM_LOCUS3165</name>
</gene>
<evidence type="ECO:0000313" key="1">
    <source>
        <dbReference type="EMBL" id="CAG8509715.1"/>
    </source>
</evidence>
<accession>A0ACA9L599</accession>
<proteinExistence type="predicted"/>
<protein>
    <submittedName>
        <fullName evidence="1">17317_t:CDS:1</fullName>
    </submittedName>
</protein>
<reference evidence="1" key="1">
    <citation type="submission" date="2021-06" db="EMBL/GenBank/DDBJ databases">
        <authorList>
            <person name="Kallberg Y."/>
            <person name="Tangrot J."/>
            <person name="Rosling A."/>
        </authorList>
    </citation>
    <scope>NUCLEOTIDE SEQUENCE</scope>
    <source>
        <strain evidence="1">CL356</strain>
    </source>
</reference>
<dbReference type="Proteomes" id="UP000789525">
    <property type="component" value="Unassembled WGS sequence"/>
</dbReference>
<keyword evidence="2" id="KW-1185">Reference proteome</keyword>
<dbReference type="EMBL" id="CAJVPT010004587">
    <property type="protein sequence ID" value="CAG8509715.1"/>
    <property type="molecule type" value="Genomic_DNA"/>
</dbReference>